<reference evidence="1" key="2">
    <citation type="submission" date="2022-01" db="EMBL/GenBank/DDBJ databases">
        <authorList>
            <person name="Yamashiro T."/>
            <person name="Shiraishi A."/>
            <person name="Satake H."/>
            <person name="Nakayama K."/>
        </authorList>
    </citation>
    <scope>NUCLEOTIDE SEQUENCE</scope>
</reference>
<name>A0ABQ5HR84_9ASTR</name>
<dbReference type="Proteomes" id="UP001151760">
    <property type="component" value="Unassembled WGS sequence"/>
</dbReference>
<evidence type="ECO:0000313" key="1">
    <source>
        <dbReference type="EMBL" id="GJT90362.1"/>
    </source>
</evidence>
<reference evidence="1" key="1">
    <citation type="journal article" date="2022" name="Int. J. Mol. Sci.">
        <title>Draft Genome of Tanacetum Coccineum: Genomic Comparison of Closely Related Tanacetum-Family Plants.</title>
        <authorList>
            <person name="Yamashiro T."/>
            <person name="Shiraishi A."/>
            <person name="Nakayama K."/>
            <person name="Satake H."/>
        </authorList>
    </citation>
    <scope>NUCLEOTIDE SEQUENCE</scope>
</reference>
<evidence type="ECO:0000313" key="2">
    <source>
        <dbReference type="Proteomes" id="UP001151760"/>
    </source>
</evidence>
<organism evidence="1 2">
    <name type="scientific">Tanacetum coccineum</name>
    <dbReference type="NCBI Taxonomy" id="301880"/>
    <lineage>
        <taxon>Eukaryota</taxon>
        <taxon>Viridiplantae</taxon>
        <taxon>Streptophyta</taxon>
        <taxon>Embryophyta</taxon>
        <taxon>Tracheophyta</taxon>
        <taxon>Spermatophyta</taxon>
        <taxon>Magnoliopsida</taxon>
        <taxon>eudicotyledons</taxon>
        <taxon>Gunneridae</taxon>
        <taxon>Pentapetalae</taxon>
        <taxon>asterids</taxon>
        <taxon>campanulids</taxon>
        <taxon>Asterales</taxon>
        <taxon>Asteraceae</taxon>
        <taxon>Asteroideae</taxon>
        <taxon>Anthemideae</taxon>
        <taxon>Anthemidinae</taxon>
        <taxon>Tanacetum</taxon>
    </lineage>
</organism>
<proteinExistence type="predicted"/>
<gene>
    <name evidence="1" type="ORF">Tco_1079207</name>
</gene>
<dbReference type="EMBL" id="BQNB010019914">
    <property type="protein sequence ID" value="GJT90362.1"/>
    <property type="molecule type" value="Genomic_DNA"/>
</dbReference>
<keyword evidence="2" id="KW-1185">Reference proteome</keyword>
<accession>A0ABQ5HR84</accession>
<comment type="caution">
    <text evidence="1">The sequence shown here is derived from an EMBL/GenBank/DDBJ whole genome shotgun (WGS) entry which is preliminary data.</text>
</comment>
<sequence>MKWRGSTQGYSLASVEVLRFYTLAGNLVKEILLKLNLPDHRILKDGGEVKEFQRSFCYSDTKPLSRSDEVLKLKYFKKDATLKLFKSTNQERYEHVGPEVTSSQDDKVYKIAKQDYAWLMISSLQNSSISCKELFGFRFFITLPTLCRLAGDGALEESLTSLRFFTLVFLGGWRTPNTWDNKWIGFLLSIIDGNCRGSSDGSEEVGTHLLRGRIRSSVRVGGAIAGACSTGALTLTSAIGIANMENAPCDEVGLRKRDGFVWGYSRRGESDKGDEQGKLAGKLVLFNWVKAALPAQAVQELHELQRISAFFDDESVDTPLISPFPHLDNNSDDGEVLNELIEYENV</sequence>
<protein>
    <submittedName>
        <fullName evidence="1">Uncharacterized protein</fullName>
    </submittedName>
</protein>